<name>A0ACB6F7G4_9PLEO</name>
<dbReference type="Proteomes" id="UP000293547">
    <property type="component" value="Unassembled WGS sequence"/>
</dbReference>
<evidence type="ECO:0000313" key="2">
    <source>
        <dbReference type="Proteomes" id="UP000293547"/>
    </source>
</evidence>
<dbReference type="EMBL" id="PDWZ02000013">
    <property type="protein sequence ID" value="KAB2100386.1"/>
    <property type="molecule type" value="Genomic_DNA"/>
</dbReference>
<proteinExistence type="predicted"/>
<sequence length="101" mass="11304">MISCELLEKHRALDLQVSQPLHHRMHIGGVGLFHRHEVQEKEVPLLLVFNPIFNPVFLSGISFKKPPSHTANTLNPERNLAISSAASHSPPQHIHPISSSR</sequence>
<organism evidence="1 2">
    <name type="scientific">Alternaria gaisen</name>
    <dbReference type="NCBI Taxonomy" id="167740"/>
    <lineage>
        <taxon>Eukaryota</taxon>
        <taxon>Fungi</taxon>
        <taxon>Dikarya</taxon>
        <taxon>Ascomycota</taxon>
        <taxon>Pezizomycotina</taxon>
        <taxon>Dothideomycetes</taxon>
        <taxon>Pleosporomycetidae</taxon>
        <taxon>Pleosporales</taxon>
        <taxon>Pleosporineae</taxon>
        <taxon>Pleosporaceae</taxon>
        <taxon>Alternaria</taxon>
        <taxon>Alternaria sect. Alternaria</taxon>
    </lineage>
</organism>
<keyword evidence="2" id="KW-1185">Reference proteome</keyword>
<comment type="caution">
    <text evidence="1">The sequence shown here is derived from an EMBL/GenBank/DDBJ whole genome shotgun (WGS) entry which is preliminary data.</text>
</comment>
<accession>A0ACB6F7G4</accession>
<protein>
    <submittedName>
        <fullName evidence="1">Uncharacterized protein</fullName>
    </submittedName>
</protein>
<reference evidence="1 2" key="1">
    <citation type="journal article" date="2019" name="bioRxiv">
        <title>Genomics, evolutionary history and diagnostics of the Alternaria alternata species group including apple and Asian pear pathotypes.</title>
        <authorList>
            <person name="Armitage A.D."/>
            <person name="Cockerton H.M."/>
            <person name="Sreenivasaprasad S."/>
            <person name="Woodhall J.W."/>
            <person name="Lane C.R."/>
            <person name="Harrison R.J."/>
            <person name="Clarkson J.P."/>
        </authorList>
    </citation>
    <scope>NUCLEOTIDE SEQUENCE [LARGE SCALE GENOMIC DNA]</scope>
    <source>
        <strain evidence="1 2">FERA 650</strain>
    </source>
</reference>
<gene>
    <name evidence="1" type="ORF">AG0111_0g11388</name>
</gene>
<evidence type="ECO:0000313" key="1">
    <source>
        <dbReference type="EMBL" id="KAB2100386.1"/>
    </source>
</evidence>